<evidence type="ECO:0000259" key="1">
    <source>
        <dbReference type="Pfam" id="PF00248"/>
    </source>
</evidence>
<dbReference type="InterPro" id="IPR036812">
    <property type="entry name" value="NAD(P)_OxRdtase_dom_sf"/>
</dbReference>
<dbReference type="CDD" id="cd19081">
    <property type="entry name" value="AKR_AKR9C1"/>
    <property type="match status" value="1"/>
</dbReference>
<organism evidence="2 3">
    <name type="scientific">Luteimonas salinilitoris</name>
    <dbReference type="NCBI Taxonomy" id="3237697"/>
    <lineage>
        <taxon>Bacteria</taxon>
        <taxon>Pseudomonadati</taxon>
        <taxon>Pseudomonadota</taxon>
        <taxon>Gammaproteobacteria</taxon>
        <taxon>Lysobacterales</taxon>
        <taxon>Lysobacteraceae</taxon>
        <taxon>Luteimonas</taxon>
    </lineage>
</organism>
<evidence type="ECO:0000313" key="2">
    <source>
        <dbReference type="EMBL" id="MEZ0474068.1"/>
    </source>
</evidence>
<evidence type="ECO:0000313" key="3">
    <source>
        <dbReference type="Proteomes" id="UP001566331"/>
    </source>
</evidence>
<accession>A0ABV4HNA5</accession>
<feature type="domain" description="NADP-dependent oxidoreductase" evidence="1">
    <location>
        <begin position="19"/>
        <end position="317"/>
    </location>
</feature>
<dbReference type="InterPro" id="IPR023210">
    <property type="entry name" value="NADP_OxRdtase_dom"/>
</dbReference>
<dbReference type="Gene3D" id="3.20.20.100">
    <property type="entry name" value="NADP-dependent oxidoreductase domain"/>
    <property type="match status" value="1"/>
</dbReference>
<dbReference type="InterPro" id="IPR050523">
    <property type="entry name" value="AKR_Detox_Biosynth"/>
</dbReference>
<dbReference type="Proteomes" id="UP001566331">
    <property type="component" value="Unassembled WGS sequence"/>
</dbReference>
<dbReference type="EMBL" id="JBFWIC010000005">
    <property type="protein sequence ID" value="MEZ0474068.1"/>
    <property type="molecule type" value="Genomic_DNA"/>
</dbReference>
<comment type="caution">
    <text evidence="2">The sequence shown here is derived from an EMBL/GenBank/DDBJ whole genome shotgun (WGS) entry which is preliminary data.</text>
</comment>
<dbReference type="Pfam" id="PF00248">
    <property type="entry name" value="Aldo_ket_red"/>
    <property type="match status" value="1"/>
</dbReference>
<dbReference type="RefSeq" id="WP_370564062.1">
    <property type="nucleotide sequence ID" value="NZ_JBFWIB010000006.1"/>
</dbReference>
<gene>
    <name evidence="2" type="ORF">AB6713_05485</name>
</gene>
<dbReference type="SUPFAM" id="SSF51430">
    <property type="entry name" value="NAD(P)-linked oxidoreductase"/>
    <property type="match status" value="1"/>
</dbReference>
<dbReference type="PANTHER" id="PTHR43364:SF6">
    <property type="entry name" value="OXIDOREDUCTASE-RELATED"/>
    <property type="match status" value="1"/>
</dbReference>
<dbReference type="PANTHER" id="PTHR43364">
    <property type="entry name" value="NADH-SPECIFIC METHYLGLYOXAL REDUCTASE-RELATED"/>
    <property type="match status" value="1"/>
</dbReference>
<reference evidence="2 3" key="1">
    <citation type="submission" date="2024-07" db="EMBL/GenBank/DDBJ databases">
        <title>Luteimonas salilacus sp. nov., isolated from the shore soil of Salt Lake in Tibet of China.</title>
        <authorList>
            <person name="Zhang X."/>
            <person name="Li A."/>
        </authorList>
    </citation>
    <scope>NUCLEOTIDE SEQUENCE [LARGE SCALE GENOMIC DNA]</scope>
    <source>
        <strain evidence="2 3">B3-2-R+30</strain>
    </source>
</reference>
<protein>
    <submittedName>
        <fullName evidence="2">Aldo/keto reductase</fullName>
    </submittedName>
</protein>
<keyword evidence="3" id="KW-1185">Reference proteome</keyword>
<sequence length="325" mass="34524">MAAAGDARPLGRSGLRIRPLAFGGNVFGWNADEKTAFALLDAFVDAGFSLVDTADVYPAWVPGNRGGESETIIGRWLAARGGRDRLVVATKVAKWSARPGLSPDNIAAAADDSLRRLQTDCIDLYFAHEDDPDVPLEDTLGAFARLIERGKVRAIGASNYGAPRLAEALAVAQRHGLPRYEVLQPEYNLHDRADYESSLEPLAREHGLGVMSYYSLASGFLSGKYRSAADAAKSDARGATVVRRYLDRRGERILEALDAVAAAHQATPAQVALAWLIARESITAPIASATSLEQLRELLAAADLSLSAADIAALDAAGADTGEPS</sequence>
<proteinExistence type="predicted"/>
<name>A0ABV4HNA5_9GAMM</name>